<proteinExistence type="predicted"/>
<dbReference type="Proteomes" id="UP001060085">
    <property type="component" value="Linkage Group LG06"/>
</dbReference>
<evidence type="ECO:0000313" key="2">
    <source>
        <dbReference type="Proteomes" id="UP001060085"/>
    </source>
</evidence>
<reference evidence="2" key="1">
    <citation type="journal article" date="2023" name="Nat. Plants">
        <title>Single-cell RNA sequencing provides a high-resolution roadmap for understanding the multicellular compartmentation of specialized metabolism.</title>
        <authorList>
            <person name="Sun S."/>
            <person name="Shen X."/>
            <person name="Li Y."/>
            <person name="Li Y."/>
            <person name="Wang S."/>
            <person name="Li R."/>
            <person name="Zhang H."/>
            <person name="Shen G."/>
            <person name="Guo B."/>
            <person name="Wei J."/>
            <person name="Xu J."/>
            <person name="St-Pierre B."/>
            <person name="Chen S."/>
            <person name="Sun C."/>
        </authorList>
    </citation>
    <scope>NUCLEOTIDE SEQUENCE [LARGE SCALE GENOMIC DNA]</scope>
</reference>
<organism evidence="1 2">
    <name type="scientific">Catharanthus roseus</name>
    <name type="common">Madagascar periwinkle</name>
    <name type="synonym">Vinca rosea</name>
    <dbReference type="NCBI Taxonomy" id="4058"/>
    <lineage>
        <taxon>Eukaryota</taxon>
        <taxon>Viridiplantae</taxon>
        <taxon>Streptophyta</taxon>
        <taxon>Embryophyta</taxon>
        <taxon>Tracheophyta</taxon>
        <taxon>Spermatophyta</taxon>
        <taxon>Magnoliopsida</taxon>
        <taxon>eudicotyledons</taxon>
        <taxon>Gunneridae</taxon>
        <taxon>Pentapetalae</taxon>
        <taxon>asterids</taxon>
        <taxon>lamiids</taxon>
        <taxon>Gentianales</taxon>
        <taxon>Apocynaceae</taxon>
        <taxon>Rauvolfioideae</taxon>
        <taxon>Vinceae</taxon>
        <taxon>Catharanthinae</taxon>
        <taxon>Catharanthus</taxon>
    </lineage>
</organism>
<name>A0ACC0AAQ5_CATRO</name>
<dbReference type="EMBL" id="CM044706">
    <property type="protein sequence ID" value="KAI5657062.1"/>
    <property type="molecule type" value="Genomic_DNA"/>
</dbReference>
<keyword evidence="2" id="KW-1185">Reference proteome</keyword>
<gene>
    <name evidence="1" type="ORF">M9H77_25855</name>
</gene>
<accession>A0ACC0AAQ5</accession>
<comment type="caution">
    <text evidence="1">The sequence shown here is derived from an EMBL/GenBank/DDBJ whole genome shotgun (WGS) entry which is preliminary data.</text>
</comment>
<evidence type="ECO:0000313" key="1">
    <source>
        <dbReference type="EMBL" id="KAI5657062.1"/>
    </source>
</evidence>
<protein>
    <submittedName>
        <fullName evidence="1">Uncharacterized protein</fullName>
    </submittedName>
</protein>
<sequence>MARYPLFISGPNPEKKPIPEDAWGRFEDFKDFVKSNINVCNWIALLVILSQGCSVLLATVLRTPEPDDHLNIDTDEEHDQPRVTLLKQPVRTFPSYVVGESLA</sequence>